<feature type="binding site" evidence="5">
    <location>
        <position position="55"/>
    </location>
    <ligand>
        <name>substrate</name>
    </ligand>
</feature>
<reference evidence="6" key="1">
    <citation type="submission" date="2019-02" db="EMBL/GenBank/DDBJ databases">
        <title>A novel Candidatus Liberibacter species associated with the New Zealand native fuchsia psyllid, Ctenarytaina fuchsiae.</title>
        <authorList>
            <person name="Thompson S.M."/>
            <person name="Jorgensen N."/>
            <person name="David C."/>
            <person name="Bulman S.R."/>
            <person name="Smith G.R."/>
        </authorList>
    </citation>
    <scope>NUCLEOTIDE SEQUENCE</scope>
    <source>
        <strain evidence="6">Oxford</strain>
    </source>
</reference>
<dbReference type="GO" id="GO:0000287">
    <property type="term" value="F:magnesium ion binding"/>
    <property type="evidence" value="ECO:0007669"/>
    <property type="project" value="UniProtKB-UniRule"/>
</dbReference>
<feature type="binding site" evidence="5">
    <location>
        <position position="102"/>
    </location>
    <ligand>
        <name>Mg(2+)</name>
        <dbReference type="ChEBI" id="CHEBI:18420"/>
        <label>1</label>
    </ligand>
</feature>
<dbReference type="CDD" id="cd00412">
    <property type="entry name" value="pyrophosphatase"/>
    <property type="match status" value="1"/>
</dbReference>
<dbReference type="AlphaFoldDB" id="A0A937DJF2"/>
<dbReference type="PANTHER" id="PTHR10286">
    <property type="entry name" value="INORGANIC PYROPHOSPHATASE"/>
    <property type="match status" value="1"/>
</dbReference>
<keyword evidence="2 5" id="KW-0479">Metal-binding</keyword>
<evidence type="ECO:0000313" key="7">
    <source>
        <dbReference type="Proteomes" id="UP000736856"/>
    </source>
</evidence>
<dbReference type="PROSITE" id="PS00387">
    <property type="entry name" value="PPASE"/>
    <property type="match status" value="1"/>
</dbReference>
<evidence type="ECO:0000256" key="2">
    <source>
        <dbReference type="ARBA" id="ARBA00022723"/>
    </source>
</evidence>
<evidence type="ECO:0000256" key="3">
    <source>
        <dbReference type="ARBA" id="ARBA00022801"/>
    </source>
</evidence>
<name>A0A937DJF2_9HYPH</name>
<dbReference type="GO" id="GO:0004427">
    <property type="term" value="F:inorganic diphosphate phosphatase activity"/>
    <property type="evidence" value="ECO:0007669"/>
    <property type="project" value="UniProtKB-UniRule"/>
</dbReference>
<dbReference type="Gene3D" id="3.90.80.10">
    <property type="entry name" value="Inorganic pyrophosphatase"/>
    <property type="match status" value="1"/>
</dbReference>
<gene>
    <name evidence="5" type="primary">ppa</name>
    <name evidence="6" type="ORF">EU981_04790</name>
</gene>
<feature type="binding site" evidence="5">
    <location>
        <position position="65"/>
    </location>
    <ligand>
        <name>Mg(2+)</name>
        <dbReference type="ChEBI" id="CHEBI:18420"/>
        <label>1</label>
    </ligand>
</feature>
<accession>A0A937DJF2</accession>
<comment type="caution">
    <text evidence="6">The sequence shown here is derived from an EMBL/GenBank/DDBJ whole genome shotgun (WGS) entry which is preliminary data.</text>
</comment>
<comment type="function">
    <text evidence="5">Catalyzes the hydrolysis of inorganic pyrophosphate (PPi) forming two phosphate ions.</text>
</comment>
<comment type="subunit">
    <text evidence="5">Homohexamer.</text>
</comment>
<comment type="similarity">
    <text evidence="5">Belongs to the PPase family.</text>
</comment>
<evidence type="ECO:0000256" key="4">
    <source>
        <dbReference type="ARBA" id="ARBA00022842"/>
    </source>
</evidence>
<protein>
    <recommendedName>
        <fullName evidence="5">Inorganic pyrophosphatase</fullName>
        <ecNumber evidence="5">3.6.1.1</ecNumber>
    </recommendedName>
    <alternativeName>
        <fullName evidence="5">Pyrophosphate phospho-hydrolase</fullName>
        <shortName evidence="5">PPase</shortName>
    </alternativeName>
</protein>
<dbReference type="Proteomes" id="UP000736856">
    <property type="component" value="Unassembled WGS sequence"/>
</dbReference>
<feature type="binding site" evidence="5">
    <location>
        <position position="29"/>
    </location>
    <ligand>
        <name>substrate</name>
    </ligand>
</feature>
<proteinExistence type="inferred from homology"/>
<dbReference type="NCBIfam" id="NF002317">
    <property type="entry name" value="PRK01250.1"/>
    <property type="match status" value="1"/>
</dbReference>
<evidence type="ECO:0000256" key="1">
    <source>
        <dbReference type="ARBA" id="ARBA00001946"/>
    </source>
</evidence>
<keyword evidence="5" id="KW-0963">Cytoplasm</keyword>
<feature type="binding site" evidence="5">
    <location>
        <position position="70"/>
    </location>
    <ligand>
        <name>Mg(2+)</name>
        <dbReference type="ChEBI" id="CHEBI:18420"/>
        <label>1</label>
    </ligand>
</feature>
<dbReference type="HAMAP" id="MF_00209">
    <property type="entry name" value="Inorganic_PPase"/>
    <property type="match status" value="1"/>
</dbReference>
<sequence>MHLDVIGIGANSPKDVNVVVEIALGGSIKYEMDKNTGLLVVDRFISTSMFYPGNYGFIPQTLSDDGDPLDVMIYHSDPLLLGSIISVRPIGVMIMEDDGGNDEKILAVPSHNITGLYDKIHSYKDIPNSYLHKVEHFFQHYKDLESGKWAKLGGWEGIEEAHKTIIEAMKKHDGLCASKSLSSAGGDVSKTS</sequence>
<dbReference type="SUPFAM" id="SSF50324">
    <property type="entry name" value="Inorganic pyrophosphatase"/>
    <property type="match status" value="1"/>
</dbReference>
<comment type="cofactor">
    <cofactor evidence="1 5">
        <name>Mg(2+)</name>
        <dbReference type="ChEBI" id="CHEBI:18420"/>
    </cofactor>
</comment>
<evidence type="ECO:0000256" key="5">
    <source>
        <dbReference type="HAMAP-Rule" id="MF_00209"/>
    </source>
</evidence>
<dbReference type="EMBL" id="SEOL01000013">
    <property type="protein sequence ID" value="MBL0849371.1"/>
    <property type="molecule type" value="Genomic_DNA"/>
</dbReference>
<comment type="catalytic activity">
    <reaction evidence="5">
        <text>diphosphate + H2O = 2 phosphate + H(+)</text>
        <dbReference type="Rhea" id="RHEA:24576"/>
        <dbReference type="ChEBI" id="CHEBI:15377"/>
        <dbReference type="ChEBI" id="CHEBI:15378"/>
        <dbReference type="ChEBI" id="CHEBI:33019"/>
        <dbReference type="ChEBI" id="CHEBI:43474"/>
        <dbReference type="EC" id="3.6.1.1"/>
    </reaction>
</comment>
<feature type="binding site" evidence="5">
    <location>
        <position position="70"/>
    </location>
    <ligand>
        <name>Mg(2+)</name>
        <dbReference type="ChEBI" id="CHEBI:18420"/>
        <label>2</label>
    </ligand>
</feature>
<dbReference type="InterPro" id="IPR036649">
    <property type="entry name" value="Pyrophosphatase_sf"/>
</dbReference>
<dbReference type="GO" id="GO:0005737">
    <property type="term" value="C:cytoplasm"/>
    <property type="evidence" value="ECO:0007669"/>
    <property type="project" value="UniProtKB-SubCell"/>
</dbReference>
<dbReference type="Pfam" id="PF00719">
    <property type="entry name" value="Pyrophosphatase"/>
    <property type="match status" value="1"/>
</dbReference>
<organism evidence="6 7">
    <name type="scientific">Candidatus Liberibacter ctenarytainae</name>
    <dbReference type="NCBI Taxonomy" id="2020335"/>
    <lineage>
        <taxon>Bacteria</taxon>
        <taxon>Pseudomonadati</taxon>
        <taxon>Pseudomonadota</taxon>
        <taxon>Alphaproteobacteria</taxon>
        <taxon>Hyphomicrobiales</taxon>
        <taxon>Rhizobiaceae</taxon>
        <taxon>Liberibacter</taxon>
    </lineage>
</organism>
<keyword evidence="3 5" id="KW-0378">Hydrolase</keyword>
<comment type="subcellular location">
    <subcellularLocation>
        <location evidence="5">Cytoplasm</location>
    </subcellularLocation>
</comment>
<feature type="binding site" evidence="5">
    <location>
        <position position="141"/>
    </location>
    <ligand>
        <name>substrate</name>
    </ligand>
</feature>
<feature type="binding site" evidence="5">
    <location>
        <position position="43"/>
    </location>
    <ligand>
        <name>substrate</name>
    </ligand>
</feature>
<dbReference type="EC" id="3.6.1.1" evidence="5"/>
<dbReference type="GO" id="GO:0006796">
    <property type="term" value="P:phosphate-containing compound metabolic process"/>
    <property type="evidence" value="ECO:0007669"/>
    <property type="project" value="InterPro"/>
</dbReference>
<evidence type="ECO:0000313" key="6">
    <source>
        <dbReference type="EMBL" id="MBL0849371.1"/>
    </source>
</evidence>
<keyword evidence="4 5" id="KW-0460">Magnesium</keyword>
<dbReference type="InterPro" id="IPR008162">
    <property type="entry name" value="Pyrophosphatase"/>
</dbReference>